<evidence type="ECO:0000256" key="11">
    <source>
        <dbReference type="ARBA" id="ARBA00048988"/>
    </source>
</evidence>
<sequence length="777" mass="87399">MTGYLSGLNEPQAQAVTHGEGPLMIIAGAGSGKTRVLTLRIAHLIENGVDPFRILSLTFTNKAAGEMRERIEKVVGFEARNIWMGTFHAVFAKILRIEARYLGYTSDFSIYDTDDSKSLIKSIVKELNLDDKTYKPNVVFNRISGAKNNLISADDYLANKLFRADDEAAKLPEIGRLYKAYTTRCFQANAMDFDDLLYNTNVLFRDFPEVLNKYQHKFQYVLVDEFQDTNVAQYLITRKLAAVHRNIAVVGDDAQSIYAFRGANIQNILNFEKDFPEVKVVKLEQNYRSTQTIVNAANSVIARNKAQLKKNVFTANEEGVLIDVVKASSDNEEGRLIASAIFEEKVNKGLRNTDFAILYRTNAQSRSFEEALRRQNIKYRIIGGLSFYQRKEIKDLLAYLRFVVNQSDEEAFKRIINLPKRGIGDTTVAKIAVTAAENQVPVWEVVSNITKYISGRAAMPIESFAILIKSFKLLIEEGKDAYTVAAHVAKTSGILKELYEDKTVEGLSRYENVQELLNAIKEFVDNADNEDKTISSFLQTVSLLTNADESDDGDTDRVTLMTIHGAKGLEFKNVYVVGLEEGLFPSQMMLEKREDLEEERRLFYVAITRAENKLTFSYAESRYNWGRLNMCEPSRFLYEVDQRFLTTSKGRRSGGFDDYRNNVEPTAMNFIRKPSGTSGSVQKPSSEGSPTTPASRLSSGQRPSTQATSVPQSASTDFVASDTSTLEEGNRVEHSKFGKGTVKKMDINGTDRKAVIQFDTVGEKTLLLSFAKLRILR</sequence>
<evidence type="ECO:0000256" key="10">
    <source>
        <dbReference type="ARBA" id="ARBA00034923"/>
    </source>
</evidence>
<dbReference type="Gene3D" id="3.40.50.300">
    <property type="entry name" value="P-loop containing nucleotide triphosphate hydrolases"/>
    <property type="match status" value="2"/>
</dbReference>
<evidence type="ECO:0000313" key="17">
    <source>
        <dbReference type="Proteomes" id="UP000000493"/>
    </source>
</evidence>
<name>A0A7U4E678_RUNSL</name>
<proteinExistence type="inferred from homology"/>
<dbReference type="GO" id="GO:0005829">
    <property type="term" value="C:cytosol"/>
    <property type="evidence" value="ECO:0007669"/>
    <property type="project" value="TreeGrafter"/>
</dbReference>
<keyword evidence="3 12" id="KW-0378">Hydrolase</keyword>
<evidence type="ECO:0000256" key="4">
    <source>
        <dbReference type="ARBA" id="ARBA00022806"/>
    </source>
</evidence>
<dbReference type="InterPro" id="IPR014017">
    <property type="entry name" value="DNA_helicase_UvrD-like_C"/>
</dbReference>
<dbReference type="Pfam" id="PF13361">
    <property type="entry name" value="UvrD_C"/>
    <property type="match status" value="1"/>
</dbReference>
<dbReference type="PROSITE" id="PS51217">
    <property type="entry name" value="UVRD_HELICASE_CTER"/>
    <property type="match status" value="1"/>
</dbReference>
<evidence type="ECO:0000259" key="15">
    <source>
        <dbReference type="PROSITE" id="PS51217"/>
    </source>
</evidence>
<dbReference type="AlphaFoldDB" id="A0A7U4E678"/>
<dbReference type="Gene3D" id="1.10.10.160">
    <property type="match status" value="1"/>
</dbReference>
<dbReference type="InterPro" id="IPR027417">
    <property type="entry name" value="P-loop_NTPase"/>
</dbReference>
<feature type="compositionally biased region" description="Polar residues" evidence="13">
    <location>
        <begin position="675"/>
        <end position="727"/>
    </location>
</feature>
<dbReference type="PANTHER" id="PTHR11070:SF2">
    <property type="entry name" value="ATP-DEPENDENT DNA HELICASE SRS2"/>
    <property type="match status" value="1"/>
</dbReference>
<evidence type="ECO:0000256" key="7">
    <source>
        <dbReference type="ARBA" id="ARBA00023235"/>
    </source>
</evidence>
<organism evidence="16 17">
    <name type="scientific">Runella slithyformis (strain ATCC 29530 / DSM 19594 / LMG 11500 / NCIMB 11436 / LSU 4)</name>
    <dbReference type="NCBI Taxonomy" id="761193"/>
    <lineage>
        <taxon>Bacteria</taxon>
        <taxon>Pseudomonadati</taxon>
        <taxon>Bacteroidota</taxon>
        <taxon>Cytophagia</taxon>
        <taxon>Cytophagales</taxon>
        <taxon>Spirosomataceae</taxon>
        <taxon>Runella</taxon>
    </lineage>
</organism>
<evidence type="ECO:0000256" key="12">
    <source>
        <dbReference type="PROSITE-ProRule" id="PRU00560"/>
    </source>
</evidence>
<dbReference type="PROSITE" id="PS51198">
    <property type="entry name" value="UVRD_HELICASE_ATP_BIND"/>
    <property type="match status" value="1"/>
</dbReference>
<dbReference type="InterPro" id="IPR013986">
    <property type="entry name" value="DExx_box_DNA_helicase_dom_sf"/>
</dbReference>
<dbReference type="SUPFAM" id="SSF52540">
    <property type="entry name" value="P-loop containing nucleoside triphosphate hydrolases"/>
    <property type="match status" value="1"/>
</dbReference>
<dbReference type="GO" id="GO:0000725">
    <property type="term" value="P:recombinational repair"/>
    <property type="evidence" value="ECO:0007669"/>
    <property type="project" value="TreeGrafter"/>
</dbReference>
<dbReference type="Pfam" id="PF21196">
    <property type="entry name" value="PcrA_UvrD_tudor"/>
    <property type="match status" value="1"/>
</dbReference>
<dbReference type="CDD" id="cd18807">
    <property type="entry name" value="SF1_C_UvrD"/>
    <property type="match status" value="1"/>
</dbReference>
<dbReference type="GO" id="GO:0016787">
    <property type="term" value="F:hydrolase activity"/>
    <property type="evidence" value="ECO:0007669"/>
    <property type="project" value="UniProtKB-UniRule"/>
</dbReference>
<evidence type="ECO:0000256" key="1">
    <source>
        <dbReference type="ARBA" id="ARBA00009922"/>
    </source>
</evidence>
<evidence type="ECO:0000256" key="2">
    <source>
        <dbReference type="ARBA" id="ARBA00022741"/>
    </source>
</evidence>
<feature type="region of interest" description="Disordered" evidence="13">
    <location>
        <begin position="669"/>
        <end position="734"/>
    </location>
</feature>
<dbReference type="KEGG" id="rsi:Runsl_2510"/>
<dbReference type="FunFam" id="1.10.486.10:FF:000003">
    <property type="entry name" value="ATP-dependent DNA helicase"/>
    <property type="match status" value="1"/>
</dbReference>
<dbReference type="InterPro" id="IPR014016">
    <property type="entry name" value="UvrD-like_ATP-bd"/>
</dbReference>
<evidence type="ECO:0000259" key="14">
    <source>
        <dbReference type="PROSITE" id="PS51198"/>
    </source>
</evidence>
<keyword evidence="6" id="KW-0238">DNA-binding</keyword>
<dbReference type="GO" id="GO:0003677">
    <property type="term" value="F:DNA binding"/>
    <property type="evidence" value="ECO:0007669"/>
    <property type="project" value="UniProtKB-KW"/>
</dbReference>
<keyword evidence="5 12" id="KW-0067">ATP-binding</keyword>
<evidence type="ECO:0000313" key="16">
    <source>
        <dbReference type="EMBL" id="AEI48914.1"/>
    </source>
</evidence>
<reference evidence="17" key="1">
    <citation type="submission" date="2011-06" db="EMBL/GenBank/DDBJ databases">
        <title>The complete genome of chromosome of Runella slithyformis DSM 19594.</title>
        <authorList>
            <consortium name="US DOE Joint Genome Institute (JGI-PGF)"/>
            <person name="Lucas S."/>
            <person name="Han J."/>
            <person name="Lapidus A."/>
            <person name="Bruce D."/>
            <person name="Goodwin L."/>
            <person name="Pitluck S."/>
            <person name="Peters L."/>
            <person name="Kyrpides N."/>
            <person name="Mavromatis K."/>
            <person name="Ivanova N."/>
            <person name="Ovchinnikova G."/>
            <person name="Zhang X."/>
            <person name="Misra M."/>
            <person name="Detter J.C."/>
            <person name="Tapia R."/>
            <person name="Han C."/>
            <person name="Land M."/>
            <person name="Hauser L."/>
            <person name="Markowitz V."/>
            <person name="Cheng J.-F."/>
            <person name="Hugenholtz P."/>
            <person name="Woyke T."/>
            <person name="Wu D."/>
            <person name="Tindall B."/>
            <person name="Faehrich R."/>
            <person name="Brambilla E."/>
            <person name="Klenk H.-P."/>
            <person name="Eisen J.A."/>
        </authorList>
    </citation>
    <scope>NUCLEOTIDE SEQUENCE [LARGE SCALE GENOMIC DNA]</scope>
    <source>
        <strain evidence="17">ATCC 29530 / DSM 19594 / LMG 11500 / NCIMB 11436 / LSU 4</strain>
    </source>
</reference>
<feature type="domain" description="UvrD-like helicase ATP-binding" evidence="14">
    <location>
        <begin position="6"/>
        <end position="290"/>
    </location>
</feature>
<evidence type="ECO:0000256" key="3">
    <source>
        <dbReference type="ARBA" id="ARBA00022801"/>
    </source>
</evidence>
<accession>A0A7U4E678</accession>
<dbReference type="InterPro" id="IPR000212">
    <property type="entry name" value="DNA_helicase_UvrD/REP"/>
</dbReference>
<keyword evidence="2 12" id="KW-0547">Nucleotide-binding</keyword>
<feature type="domain" description="UvrD-like helicase C-terminal" evidence="15">
    <location>
        <begin position="291"/>
        <end position="568"/>
    </location>
</feature>
<dbReference type="CDD" id="cd17932">
    <property type="entry name" value="DEXQc_UvrD"/>
    <property type="match status" value="1"/>
</dbReference>
<evidence type="ECO:0000256" key="13">
    <source>
        <dbReference type="SAM" id="MobiDB-lite"/>
    </source>
</evidence>
<dbReference type="Pfam" id="PF00580">
    <property type="entry name" value="UvrD-helicase"/>
    <property type="match status" value="1"/>
</dbReference>
<dbReference type="EMBL" id="CP002859">
    <property type="protein sequence ID" value="AEI48914.1"/>
    <property type="molecule type" value="Genomic_DNA"/>
</dbReference>
<dbReference type="Gene3D" id="1.10.486.10">
    <property type="entry name" value="PCRA, domain 4"/>
    <property type="match status" value="1"/>
</dbReference>
<comment type="similarity">
    <text evidence="1">Belongs to the helicase family. UvrD subfamily.</text>
</comment>
<dbReference type="RefSeq" id="WP_013928225.1">
    <property type="nucleotide sequence ID" value="NC_015703.1"/>
</dbReference>
<evidence type="ECO:0000256" key="9">
    <source>
        <dbReference type="ARBA" id="ARBA00034808"/>
    </source>
</evidence>
<keyword evidence="17" id="KW-1185">Reference proteome</keyword>
<reference evidence="16 17" key="2">
    <citation type="journal article" date="2012" name="Stand. Genomic Sci.">
        <title>Complete genome sequence of the aquatic bacterium Runella slithyformis type strain (LSU 4(T)).</title>
        <authorList>
            <person name="Copeland A."/>
            <person name="Zhang X."/>
            <person name="Misra M."/>
            <person name="Lapidus A."/>
            <person name="Nolan M."/>
            <person name="Lucas S."/>
            <person name="Deshpande S."/>
            <person name="Cheng J.F."/>
            <person name="Tapia R."/>
            <person name="Goodwin L.A."/>
            <person name="Pitluck S."/>
            <person name="Liolios K."/>
            <person name="Pagani I."/>
            <person name="Ivanova N."/>
            <person name="Mikhailova N."/>
            <person name="Pati A."/>
            <person name="Chen A."/>
            <person name="Palaniappan K."/>
            <person name="Land M."/>
            <person name="Hauser L."/>
            <person name="Pan C."/>
            <person name="Jeffries C.D."/>
            <person name="Detter J.C."/>
            <person name="Brambilla E.M."/>
            <person name="Rohde M."/>
            <person name="Djao O.D."/>
            <person name="Goker M."/>
            <person name="Sikorski J."/>
            <person name="Tindall B.J."/>
            <person name="Woyke T."/>
            <person name="Bristow J."/>
            <person name="Eisen J.A."/>
            <person name="Markowitz V."/>
            <person name="Hugenholtz P."/>
            <person name="Kyrpides N.C."/>
            <person name="Klenk H.P."/>
            <person name="Mavromatis K."/>
        </authorList>
    </citation>
    <scope>NUCLEOTIDE SEQUENCE [LARGE SCALE GENOMIC DNA]</scope>
    <source>
        <strain evidence="17">ATCC 29530 / DSM 19594 / LMG 11500 / NCIMB 11436 / LSU 4</strain>
    </source>
</reference>
<comment type="catalytic activity">
    <reaction evidence="8">
        <text>Couples ATP hydrolysis with the unwinding of duplex DNA by translocating in the 3'-5' direction.</text>
        <dbReference type="EC" id="5.6.2.4"/>
    </reaction>
</comment>
<gene>
    <name evidence="16" type="ordered locus">Runsl_2510</name>
</gene>
<dbReference type="Proteomes" id="UP000000493">
    <property type="component" value="Chromosome"/>
</dbReference>
<keyword evidence="4 12" id="KW-0347">Helicase</keyword>
<evidence type="ECO:0000256" key="5">
    <source>
        <dbReference type="ARBA" id="ARBA00022840"/>
    </source>
</evidence>
<dbReference type="EC" id="5.6.2.4" evidence="9"/>
<protein>
    <recommendedName>
        <fullName evidence="9">DNA 3'-5' helicase</fullName>
        <ecNumber evidence="9">5.6.2.4</ecNumber>
    </recommendedName>
    <alternativeName>
        <fullName evidence="10">DNA 3'-5' helicase II</fullName>
    </alternativeName>
</protein>
<evidence type="ECO:0000256" key="6">
    <source>
        <dbReference type="ARBA" id="ARBA00023125"/>
    </source>
</evidence>
<keyword evidence="7" id="KW-0413">Isomerase</keyword>
<feature type="binding site" evidence="12">
    <location>
        <begin position="27"/>
        <end position="34"/>
    </location>
    <ligand>
        <name>ATP</name>
        <dbReference type="ChEBI" id="CHEBI:30616"/>
    </ligand>
</feature>
<dbReference type="PANTHER" id="PTHR11070">
    <property type="entry name" value="UVRD / RECB / PCRA DNA HELICASE FAMILY MEMBER"/>
    <property type="match status" value="1"/>
</dbReference>
<dbReference type="GO" id="GO:0043138">
    <property type="term" value="F:3'-5' DNA helicase activity"/>
    <property type="evidence" value="ECO:0007669"/>
    <property type="project" value="UniProtKB-EC"/>
</dbReference>
<comment type="catalytic activity">
    <reaction evidence="11">
        <text>ATP + H2O = ADP + phosphate + H(+)</text>
        <dbReference type="Rhea" id="RHEA:13065"/>
        <dbReference type="ChEBI" id="CHEBI:15377"/>
        <dbReference type="ChEBI" id="CHEBI:15378"/>
        <dbReference type="ChEBI" id="CHEBI:30616"/>
        <dbReference type="ChEBI" id="CHEBI:43474"/>
        <dbReference type="ChEBI" id="CHEBI:456216"/>
        <dbReference type="EC" id="5.6.2.4"/>
    </reaction>
</comment>
<dbReference type="GO" id="GO:0033202">
    <property type="term" value="C:DNA helicase complex"/>
    <property type="evidence" value="ECO:0007669"/>
    <property type="project" value="TreeGrafter"/>
</dbReference>
<evidence type="ECO:0000256" key="8">
    <source>
        <dbReference type="ARBA" id="ARBA00034617"/>
    </source>
</evidence>
<dbReference type="GO" id="GO:0005524">
    <property type="term" value="F:ATP binding"/>
    <property type="evidence" value="ECO:0007669"/>
    <property type="project" value="UniProtKB-UniRule"/>
</dbReference>